<proteinExistence type="predicted"/>
<gene>
    <name evidence="1" type="ORF">ACG0Z3_06225</name>
</gene>
<reference evidence="1 2" key="1">
    <citation type="submission" date="2024-08" db="EMBL/GenBank/DDBJ databases">
        <authorList>
            <person name="Lu H."/>
        </authorList>
    </citation>
    <scope>NUCLEOTIDE SEQUENCE [LARGE SCALE GENOMIC DNA]</scope>
    <source>
        <strain evidence="1 2">LKC17W</strain>
    </source>
</reference>
<dbReference type="EMBL" id="JBIGHW010000003">
    <property type="protein sequence ID" value="MFG6440277.1"/>
    <property type="molecule type" value="Genomic_DNA"/>
</dbReference>
<keyword evidence="2" id="KW-1185">Reference proteome</keyword>
<evidence type="ECO:0000313" key="1">
    <source>
        <dbReference type="EMBL" id="MFG6440277.1"/>
    </source>
</evidence>
<dbReference type="Proteomes" id="UP001606301">
    <property type="component" value="Unassembled WGS sequence"/>
</dbReference>
<name>A0ABW7FGQ2_9BURK</name>
<accession>A0ABW7FGQ2</accession>
<evidence type="ECO:0000313" key="2">
    <source>
        <dbReference type="Proteomes" id="UP001606301"/>
    </source>
</evidence>
<organism evidence="1 2">
    <name type="scientific">Pelomonas margarita</name>
    <dbReference type="NCBI Taxonomy" id="3299031"/>
    <lineage>
        <taxon>Bacteria</taxon>
        <taxon>Pseudomonadati</taxon>
        <taxon>Pseudomonadota</taxon>
        <taxon>Betaproteobacteria</taxon>
        <taxon>Burkholderiales</taxon>
        <taxon>Sphaerotilaceae</taxon>
        <taxon>Roseateles</taxon>
    </lineage>
</organism>
<protein>
    <submittedName>
        <fullName evidence="1">Substrate-binding periplasmic protein</fullName>
    </submittedName>
</protein>
<comment type="caution">
    <text evidence="1">The sequence shown here is derived from an EMBL/GenBank/DDBJ whole genome shotgun (WGS) entry which is preliminary data.</text>
</comment>
<dbReference type="PANTHER" id="PTHR35936">
    <property type="entry name" value="MEMBRANE-BOUND LYTIC MUREIN TRANSGLYCOSYLASE F"/>
    <property type="match status" value="1"/>
</dbReference>
<dbReference type="PANTHER" id="PTHR35936:SF6">
    <property type="entry name" value="AMINO ACID ABC TRANSPORTER SUBSTRATE-BINDING PAAT FAMILY PROTEIN"/>
    <property type="match status" value="1"/>
</dbReference>
<dbReference type="InterPro" id="IPR006311">
    <property type="entry name" value="TAT_signal"/>
</dbReference>
<sequence>MLNLNRRQWLAAGTALGVAPLSPAQALPSWLRFAVSDTWAAPYLVVSSGAPVGGLLYELMLAIAAEAGARPQFVRLPNQRVDAALLSGDVDLHCMLSAQWYEGPLPGRLGPPMVDLEDVLVMRGPGPAVELQAQRGLRVGTVLGYRYESLLDAFASGALVREDAPSQQLVMEKLRLGRTEAAIVDRRVLQHFNRDRLAGDRLHARQRIAHTVTHGCVSSRSAWPQERLMQALERVVSSGALRRLLDRPA</sequence>
<dbReference type="SUPFAM" id="SSF53850">
    <property type="entry name" value="Periplasmic binding protein-like II"/>
    <property type="match status" value="1"/>
</dbReference>
<dbReference type="RefSeq" id="WP_394396328.1">
    <property type="nucleotide sequence ID" value="NZ_JBIGHW010000003.1"/>
</dbReference>
<dbReference type="Gene3D" id="3.40.190.10">
    <property type="entry name" value="Periplasmic binding protein-like II"/>
    <property type="match status" value="2"/>
</dbReference>
<dbReference type="PROSITE" id="PS51318">
    <property type="entry name" value="TAT"/>
    <property type="match status" value="1"/>
</dbReference>